<feature type="transmembrane region" description="Helical" evidence="5">
    <location>
        <begin position="336"/>
        <end position="357"/>
    </location>
</feature>
<evidence type="ECO:0000259" key="7">
    <source>
        <dbReference type="Pfam" id="PF01957"/>
    </source>
</evidence>
<evidence type="ECO:0000259" key="8">
    <source>
        <dbReference type="Pfam" id="PF24961"/>
    </source>
</evidence>
<keyword evidence="2 5" id="KW-0812">Transmembrane</keyword>
<sequence length="443" mass="45730">MLTALIALAAMVLPGAAAAAAEPSVQPGGGAVYVIPVKMKVERGLASFVDRALTEAEEARASLAVLEIDTPGGSLESADRIGKRIRESKVPTIAYVDGKAASAGAYLALNAGGIAMAPGATIGAAMVVDASGNAVESPKTVSFWTSEMVAAAQLNGRDPKIAEGMVDPNRTIEIKELGITKEKGQILSLSAEDARKVGYADAVAGSVDEAIRWRGADASGIVRIEPSLAEKASQALVSPGVSTILLIVGLAGILIELFVPGFGVPGITGIVAFGLYFFGQFVAGFAEAEALVVFLLGILLLVLEMFVPSFGILGILGVAGVATGIGMAAYDTGDALRSLGWAALVALALAAIFAYFFRSRGIWNRFVLREQLTAELGYVPNGPREGWLGKEGVSLSALRPAGVAEFEGDRVDVVTSGEFVEAGRRVRVTAADGTKIVVKEVQI</sequence>
<keyword evidence="4 5" id="KW-0472">Membrane</keyword>
<accession>A0A7X0VTC1</accession>
<dbReference type="AlphaFoldDB" id="A0A7X0VTC1"/>
<proteinExistence type="predicted"/>
<feature type="transmembrane region" description="Helical" evidence="5">
    <location>
        <begin position="236"/>
        <end position="255"/>
    </location>
</feature>
<evidence type="ECO:0000256" key="6">
    <source>
        <dbReference type="SAM" id="SignalP"/>
    </source>
</evidence>
<dbReference type="PANTHER" id="PTHR33507:SF3">
    <property type="entry name" value="INNER MEMBRANE PROTEIN YBBJ"/>
    <property type="match status" value="1"/>
</dbReference>
<dbReference type="SUPFAM" id="SSF52096">
    <property type="entry name" value="ClpP/crotonase"/>
    <property type="match status" value="1"/>
</dbReference>
<dbReference type="InterPro" id="IPR029045">
    <property type="entry name" value="ClpP/crotonase-like_dom_sf"/>
</dbReference>
<feature type="domain" description="NfeD-like C-terminal" evidence="7">
    <location>
        <begin position="385"/>
        <end position="439"/>
    </location>
</feature>
<dbReference type="Pfam" id="PF24961">
    <property type="entry name" value="NfeD_membrane"/>
    <property type="match status" value="1"/>
</dbReference>
<name>A0A7X0VTC1_9BACL</name>
<evidence type="ECO:0000259" key="9">
    <source>
        <dbReference type="Pfam" id="PF25145"/>
    </source>
</evidence>
<dbReference type="PANTHER" id="PTHR33507">
    <property type="entry name" value="INNER MEMBRANE PROTEIN YBBJ"/>
    <property type="match status" value="1"/>
</dbReference>
<evidence type="ECO:0000256" key="4">
    <source>
        <dbReference type="ARBA" id="ARBA00023136"/>
    </source>
</evidence>
<reference evidence="10 11" key="1">
    <citation type="submission" date="2020-08" db="EMBL/GenBank/DDBJ databases">
        <title>Cohnella phylogeny.</title>
        <authorList>
            <person name="Dunlap C."/>
        </authorList>
    </citation>
    <scope>NUCLEOTIDE SEQUENCE [LARGE SCALE GENOMIC DNA]</scope>
    <source>
        <strain evidence="10 11">CBP 2801</strain>
    </source>
</reference>
<comment type="caution">
    <text evidence="10">The sequence shown here is derived from an EMBL/GenBank/DDBJ whole genome shotgun (WGS) entry which is preliminary data.</text>
</comment>
<feature type="signal peptide" evidence="6">
    <location>
        <begin position="1"/>
        <end position="19"/>
    </location>
</feature>
<keyword evidence="11" id="KW-1185">Reference proteome</keyword>
<evidence type="ECO:0000256" key="2">
    <source>
        <dbReference type="ARBA" id="ARBA00022692"/>
    </source>
</evidence>
<dbReference type="Pfam" id="PF01957">
    <property type="entry name" value="NfeD"/>
    <property type="match status" value="1"/>
</dbReference>
<comment type="subcellular location">
    <subcellularLocation>
        <location evidence="1">Membrane</location>
        <topology evidence="1">Multi-pass membrane protein</topology>
    </subcellularLocation>
</comment>
<gene>
    <name evidence="10" type="ORF">H7C18_02240</name>
</gene>
<dbReference type="Gene3D" id="2.40.50.140">
    <property type="entry name" value="Nucleic acid-binding proteins"/>
    <property type="match status" value="1"/>
</dbReference>
<keyword evidence="3 5" id="KW-1133">Transmembrane helix</keyword>
<keyword evidence="6" id="KW-0732">Signal</keyword>
<dbReference type="CDD" id="cd07021">
    <property type="entry name" value="Clp_protease_NfeD_like"/>
    <property type="match status" value="1"/>
</dbReference>
<dbReference type="GO" id="GO:0005886">
    <property type="term" value="C:plasma membrane"/>
    <property type="evidence" value="ECO:0007669"/>
    <property type="project" value="TreeGrafter"/>
</dbReference>
<evidence type="ECO:0000313" key="11">
    <source>
        <dbReference type="Proteomes" id="UP000564644"/>
    </source>
</evidence>
<dbReference type="InterPro" id="IPR056739">
    <property type="entry name" value="NfeD_membrane"/>
</dbReference>
<feature type="domain" description="NfeD1b N-terminal" evidence="9">
    <location>
        <begin position="32"/>
        <end position="221"/>
    </location>
</feature>
<evidence type="ECO:0000256" key="1">
    <source>
        <dbReference type="ARBA" id="ARBA00004141"/>
    </source>
</evidence>
<organism evidence="10 11">
    <name type="scientific">Cohnella zeiphila</name>
    <dbReference type="NCBI Taxonomy" id="2761120"/>
    <lineage>
        <taxon>Bacteria</taxon>
        <taxon>Bacillati</taxon>
        <taxon>Bacillota</taxon>
        <taxon>Bacilli</taxon>
        <taxon>Bacillales</taxon>
        <taxon>Paenibacillaceae</taxon>
        <taxon>Cohnella</taxon>
    </lineage>
</organism>
<evidence type="ECO:0000256" key="5">
    <source>
        <dbReference type="SAM" id="Phobius"/>
    </source>
</evidence>
<dbReference type="InterPro" id="IPR002810">
    <property type="entry name" value="NfeD-like_C"/>
</dbReference>
<evidence type="ECO:0000313" key="10">
    <source>
        <dbReference type="EMBL" id="MBB6729714.1"/>
    </source>
</evidence>
<feature type="chain" id="PRO_5030748494" evidence="6">
    <location>
        <begin position="20"/>
        <end position="443"/>
    </location>
</feature>
<feature type="domain" description="NfeD integral membrane" evidence="8">
    <location>
        <begin position="241"/>
        <end position="357"/>
    </location>
</feature>
<dbReference type="InterPro" id="IPR012340">
    <property type="entry name" value="NA-bd_OB-fold"/>
</dbReference>
<feature type="transmembrane region" description="Helical" evidence="5">
    <location>
        <begin position="262"/>
        <end position="279"/>
    </location>
</feature>
<feature type="transmembrane region" description="Helical" evidence="5">
    <location>
        <begin position="285"/>
        <end position="303"/>
    </location>
</feature>
<dbReference type="Pfam" id="PF25145">
    <property type="entry name" value="NfeD1b_N"/>
    <property type="match status" value="1"/>
</dbReference>
<protein>
    <submittedName>
        <fullName evidence="10">Nodulation protein NfeD</fullName>
    </submittedName>
</protein>
<dbReference type="InterPro" id="IPR056738">
    <property type="entry name" value="NfeD1b_N"/>
</dbReference>
<dbReference type="Proteomes" id="UP000564644">
    <property type="component" value="Unassembled WGS sequence"/>
</dbReference>
<evidence type="ECO:0000256" key="3">
    <source>
        <dbReference type="ARBA" id="ARBA00022989"/>
    </source>
</evidence>
<dbReference type="EMBL" id="JACJVO010000002">
    <property type="protein sequence ID" value="MBB6729714.1"/>
    <property type="molecule type" value="Genomic_DNA"/>
</dbReference>
<dbReference type="InterPro" id="IPR052165">
    <property type="entry name" value="Membrane_assoc_protease"/>
</dbReference>
<dbReference type="Gene3D" id="3.90.226.10">
    <property type="entry name" value="2-enoyl-CoA Hydratase, Chain A, domain 1"/>
    <property type="match status" value="1"/>
</dbReference>
<dbReference type="SUPFAM" id="SSF141322">
    <property type="entry name" value="NfeD domain-like"/>
    <property type="match status" value="1"/>
</dbReference>